<sequence length="236" mass="26339">MMIKTLLLALLLLGTSPNIFVNSQAVMDAGRAVHTQPEESIPLPFGTPEEFLVEVNQARRDYAREKNIPNMGQLVWSEDLVKIAEKLDLDVNWPEARVTWRYCILRRYYGIAVTIRNELASFSRMGKDEAVRFADMNSKWTMDRQELLVPMQTKIGCVRKREDKALCLLGPQGAFWYPEGSVRTEGPPGSDCGKGYTNNNGLCVVSSGIDEGKGETSESAAPGLLHVIVLLIAYFL</sequence>
<dbReference type="CTD" id="9804914"/>
<dbReference type="GeneID" id="9804914"/>
<keyword evidence="1" id="KW-0732">Signal</keyword>
<feature type="signal peptide" evidence="1">
    <location>
        <begin position="1"/>
        <end position="17"/>
    </location>
</feature>
<evidence type="ECO:0008006" key="4">
    <source>
        <dbReference type="Google" id="ProtNLM"/>
    </source>
</evidence>
<accession>A0A6A5HHP9</accession>
<name>A0A6A5HHP9_CAERE</name>
<dbReference type="Gene3D" id="3.40.33.10">
    <property type="entry name" value="CAP"/>
    <property type="match status" value="1"/>
</dbReference>
<dbReference type="AlphaFoldDB" id="A0A6A5HHP9"/>
<dbReference type="RefSeq" id="XP_003107341.2">
    <property type="nucleotide sequence ID" value="XM_003107293.2"/>
</dbReference>
<dbReference type="InterPro" id="IPR035940">
    <property type="entry name" value="CAP_sf"/>
</dbReference>
<organism evidence="2 3">
    <name type="scientific">Caenorhabditis remanei</name>
    <name type="common">Caenorhabditis vulgaris</name>
    <dbReference type="NCBI Taxonomy" id="31234"/>
    <lineage>
        <taxon>Eukaryota</taxon>
        <taxon>Metazoa</taxon>
        <taxon>Ecdysozoa</taxon>
        <taxon>Nematoda</taxon>
        <taxon>Chromadorea</taxon>
        <taxon>Rhabditida</taxon>
        <taxon>Rhabditina</taxon>
        <taxon>Rhabditomorpha</taxon>
        <taxon>Rhabditoidea</taxon>
        <taxon>Rhabditidae</taxon>
        <taxon>Peloderinae</taxon>
        <taxon>Caenorhabditis</taxon>
    </lineage>
</organism>
<dbReference type="KEGG" id="crq:GCK72_007599"/>
<feature type="chain" id="PRO_5025400342" description="SCP domain-containing protein" evidence="1">
    <location>
        <begin position="18"/>
        <end position="236"/>
    </location>
</feature>
<proteinExistence type="predicted"/>
<gene>
    <name evidence="2" type="ORF">GCK72_007599</name>
</gene>
<protein>
    <recommendedName>
        <fullName evidence="4">SCP domain-containing protein</fullName>
    </recommendedName>
</protein>
<evidence type="ECO:0000313" key="2">
    <source>
        <dbReference type="EMBL" id="KAF1767640.1"/>
    </source>
</evidence>
<dbReference type="Proteomes" id="UP000483820">
    <property type="component" value="Chromosome II"/>
</dbReference>
<dbReference type="EMBL" id="WUAV01000002">
    <property type="protein sequence ID" value="KAF1767640.1"/>
    <property type="molecule type" value="Genomic_DNA"/>
</dbReference>
<evidence type="ECO:0000313" key="3">
    <source>
        <dbReference type="Proteomes" id="UP000483820"/>
    </source>
</evidence>
<evidence type="ECO:0000256" key="1">
    <source>
        <dbReference type="SAM" id="SignalP"/>
    </source>
</evidence>
<reference evidence="2 3" key="1">
    <citation type="submission" date="2019-12" db="EMBL/GenBank/DDBJ databases">
        <title>Chromosome-level assembly of the Caenorhabditis remanei genome.</title>
        <authorList>
            <person name="Teterina A.A."/>
            <person name="Willis J.H."/>
            <person name="Phillips P.C."/>
        </authorList>
    </citation>
    <scope>NUCLEOTIDE SEQUENCE [LARGE SCALE GENOMIC DNA]</scope>
    <source>
        <strain evidence="2 3">PX506</strain>
        <tissue evidence="2">Whole organism</tissue>
    </source>
</reference>
<comment type="caution">
    <text evidence="2">The sequence shown here is derived from an EMBL/GenBank/DDBJ whole genome shotgun (WGS) entry which is preliminary data.</text>
</comment>